<proteinExistence type="predicted"/>
<evidence type="ECO:0008006" key="3">
    <source>
        <dbReference type="Google" id="ProtNLM"/>
    </source>
</evidence>
<dbReference type="RefSeq" id="WP_151142226.1">
    <property type="nucleotide sequence ID" value="NZ_WAGX01000004.1"/>
</dbReference>
<keyword evidence="2" id="KW-1185">Reference proteome</keyword>
<evidence type="ECO:0000313" key="1">
    <source>
        <dbReference type="EMBL" id="KAB1439583.1"/>
    </source>
</evidence>
<dbReference type="OrthoDB" id="1912898at2"/>
<reference evidence="1 2" key="1">
    <citation type="submission" date="2019-09" db="EMBL/GenBank/DDBJ databases">
        <authorList>
            <person name="Valk L.C."/>
        </authorList>
    </citation>
    <scope>NUCLEOTIDE SEQUENCE [LARGE SCALE GENOMIC DNA]</scope>
    <source>
        <strain evidence="1">GalUA</strain>
    </source>
</reference>
<gene>
    <name evidence="1" type="ORF">F7O84_04095</name>
</gene>
<dbReference type="AlphaFoldDB" id="A0A7V7QM69"/>
<organism evidence="1 2">
    <name type="scientific">Candidatus Galacturonatibacter soehngenii</name>
    <dbReference type="NCBI Taxonomy" id="2307010"/>
    <lineage>
        <taxon>Bacteria</taxon>
        <taxon>Bacillati</taxon>
        <taxon>Bacillota</taxon>
        <taxon>Clostridia</taxon>
        <taxon>Lachnospirales</taxon>
        <taxon>Lachnospiraceae</taxon>
        <taxon>Candidatus Galacturonatibacter</taxon>
    </lineage>
</organism>
<protein>
    <recommendedName>
        <fullName evidence="3">Bypass of forespore C C-terminal domain-containing protein</fullName>
    </recommendedName>
</protein>
<reference evidence="1 2" key="2">
    <citation type="submission" date="2020-02" db="EMBL/GenBank/DDBJ databases">
        <title>Candidatus Galacturonibacter soehngenii shows hetero-acetogenic catabolism of galacturonic acid but lacks a canonical carbon monoxide dehydrogenase/acetyl-CoA synthase complex.</title>
        <authorList>
            <person name="Diender M."/>
            <person name="Stouten G.R."/>
            <person name="Petersen J.F."/>
            <person name="Nielsen P.H."/>
            <person name="Dueholm M.S."/>
            <person name="Pronk J.T."/>
            <person name="Van Loosdrecht M.C.M."/>
        </authorList>
    </citation>
    <scope>NUCLEOTIDE SEQUENCE [LARGE SCALE GENOMIC DNA]</scope>
    <source>
        <strain evidence="1">GalUA</strain>
    </source>
</reference>
<sequence>MKKTYVLSLFLFALLSVSVYFLTYKVSRDIYEEESNQTEIKSEDLLISADTNTDQTVTNSTKYILEYYNSKEFTLKEQSLPTPADFVGLTREELIEFLKSYESSPSLEDKQLGLESFELVSFSKDKIVLRKTYHPYADNYRYFLVAENGFVTVYYADKSTVYEYTNISTEELPEELKEEVINGKYITTLDELYNFLENYSS</sequence>
<dbReference type="EMBL" id="WAGX01000004">
    <property type="protein sequence ID" value="KAB1439583.1"/>
    <property type="molecule type" value="Genomic_DNA"/>
</dbReference>
<evidence type="ECO:0000313" key="2">
    <source>
        <dbReference type="Proteomes" id="UP000461768"/>
    </source>
</evidence>
<comment type="caution">
    <text evidence="1">The sequence shown here is derived from an EMBL/GenBank/DDBJ whole genome shotgun (WGS) entry which is preliminary data.</text>
</comment>
<name>A0A7V7QM69_9FIRM</name>
<dbReference type="Proteomes" id="UP000461768">
    <property type="component" value="Unassembled WGS sequence"/>
</dbReference>
<accession>A0A7V7QM69</accession>